<dbReference type="GO" id="GO:0046872">
    <property type="term" value="F:metal ion binding"/>
    <property type="evidence" value="ECO:0007669"/>
    <property type="project" value="UniProtKB-KW"/>
</dbReference>
<dbReference type="PANTHER" id="PTHR36575">
    <property type="entry name" value="BINDING PROTEIN, PUTATIVE (AFU_ORTHOLOGUE AFUA_1G14430)-RELATED"/>
    <property type="match status" value="1"/>
</dbReference>
<evidence type="ECO:0000256" key="6">
    <source>
        <dbReference type="ARBA" id="ARBA00034311"/>
    </source>
</evidence>
<proteinExistence type="inferred from homology"/>
<evidence type="ECO:0000313" key="10">
    <source>
        <dbReference type="EMBL" id="KAK1759242.1"/>
    </source>
</evidence>
<dbReference type="Proteomes" id="UP001239445">
    <property type="component" value="Unassembled WGS sequence"/>
</dbReference>
<feature type="signal peptide" evidence="8">
    <location>
        <begin position="1"/>
        <end position="19"/>
    </location>
</feature>
<keyword evidence="4" id="KW-1015">Disulfide bond</keyword>
<evidence type="ECO:0000256" key="5">
    <source>
        <dbReference type="ARBA" id="ARBA00023180"/>
    </source>
</evidence>
<feature type="chain" id="PRO_5042606471" description="Chitin-binding type-4 domain-containing protein" evidence="8">
    <location>
        <begin position="20"/>
        <end position="318"/>
    </location>
</feature>
<keyword evidence="3" id="KW-0186">Copper</keyword>
<dbReference type="AlphaFoldDB" id="A0AAJ0BJS2"/>
<dbReference type="InterPro" id="IPR052282">
    <property type="entry name" value="Starch-active_LPMO"/>
</dbReference>
<dbReference type="InterPro" id="IPR004302">
    <property type="entry name" value="Cellulose/chitin-bd_N"/>
</dbReference>
<keyword evidence="11" id="KW-1185">Reference proteome</keyword>
<keyword evidence="5" id="KW-0325">Glycoprotein</keyword>
<keyword evidence="2" id="KW-0479">Metal-binding</keyword>
<feature type="region of interest" description="Disordered" evidence="7">
    <location>
        <begin position="231"/>
        <end position="318"/>
    </location>
</feature>
<reference evidence="10" key="1">
    <citation type="submission" date="2023-06" db="EMBL/GenBank/DDBJ databases">
        <title>Genome-scale phylogeny and comparative genomics of the fungal order Sordariales.</title>
        <authorList>
            <consortium name="Lawrence Berkeley National Laboratory"/>
            <person name="Hensen N."/>
            <person name="Bonometti L."/>
            <person name="Westerberg I."/>
            <person name="Brannstrom I.O."/>
            <person name="Guillou S."/>
            <person name="Cros-Aarteil S."/>
            <person name="Calhoun S."/>
            <person name="Haridas S."/>
            <person name="Kuo A."/>
            <person name="Mondo S."/>
            <person name="Pangilinan J."/>
            <person name="Riley R."/>
            <person name="Labutti K."/>
            <person name="Andreopoulos B."/>
            <person name="Lipzen A."/>
            <person name="Chen C."/>
            <person name="Yanf M."/>
            <person name="Daum C."/>
            <person name="Ng V."/>
            <person name="Clum A."/>
            <person name="Steindorff A."/>
            <person name="Ohm R."/>
            <person name="Martin F."/>
            <person name="Silar P."/>
            <person name="Natvig D."/>
            <person name="Lalanne C."/>
            <person name="Gautier V."/>
            <person name="Ament-Velasquez S.L."/>
            <person name="Kruys A."/>
            <person name="Hutchinson M.I."/>
            <person name="Powell A.J."/>
            <person name="Barry K."/>
            <person name="Miller A.N."/>
            <person name="Grigoriev I.V."/>
            <person name="Debuchy R."/>
            <person name="Gladieux P."/>
            <person name="Thoren M.H."/>
            <person name="Johannesson H."/>
        </authorList>
    </citation>
    <scope>NUCLEOTIDE SEQUENCE</scope>
    <source>
        <strain evidence="10">PSN4</strain>
    </source>
</reference>
<comment type="cofactor">
    <cofactor evidence="1">
        <name>Cu(2+)</name>
        <dbReference type="ChEBI" id="CHEBI:29036"/>
    </cofactor>
</comment>
<evidence type="ECO:0000256" key="8">
    <source>
        <dbReference type="SAM" id="SignalP"/>
    </source>
</evidence>
<evidence type="ECO:0000256" key="4">
    <source>
        <dbReference type="ARBA" id="ARBA00023157"/>
    </source>
</evidence>
<evidence type="ECO:0000256" key="3">
    <source>
        <dbReference type="ARBA" id="ARBA00023008"/>
    </source>
</evidence>
<keyword evidence="8" id="KW-0732">Signal</keyword>
<organism evidence="10 11">
    <name type="scientific">Echria macrotheca</name>
    <dbReference type="NCBI Taxonomy" id="438768"/>
    <lineage>
        <taxon>Eukaryota</taxon>
        <taxon>Fungi</taxon>
        <taxon>Dikarya</taxon>
        <taxon>Ascomycota</taxon>
        <taxon>Pezizomycotina</taxon>
        <taxon>Sordariomycetes</taxon>
        <taxon>Sordariomycetidae</taxon>
        <taxon>Sordariales</taxon>
        <taxon>Schizotheciaceae</taxon>
        <taxon>Echria</taxon>
    </lineage>
</organism>
<dbReference type="EMBL" id="MU839828">
    <property type="protein sequence ID" value="KAK1759242.1"/>
    <property type="molecule type" value="Genomic_DNA"/>
</dbReference>
<protein>
    <recommendedName>
        <fullName evidence="9">Chitin-binding type-4 domain-containing protein</fullName>
    </recommendedName>
</protein>
<sequence>MRYSLLAAAALAATASAHGNVTSPPARTPGPAMLAACGQEAVNTVLGDGTIALEEVKTTSAKCNIGLCRGAQFEDNKANVQSFSPGQVVVVEVALPIAHAGPANVSIVQTATNQIVGGILLFFDVYADEKLAELPANNTAFGVTLPTGQAGQEVAQACRKAGDCVLQWWWFGTDAKQTYESCIDFVLVPPGPGGANAGANLRNGNGAGTRAGAGGGTKNGVGAAVNGGDLGGANADNGDGNDGAAASTDSDAPEDVTPAPPVDGSFGGVQGSVPISDAAGATTTDGGGSSGGDAAYAPVRRSRIFGETQGIDKPTLLQ</sequence>
<feature type="domain" description="Chitin-binding type-4" evidence="9">
    <location>
        <begin position="18"/>
        <end position="185"/>
    </location>
</feature>
<comment type="similarity">
    <text evidence="6">Belongs to the polysaccharide monooxygenase AA13 family.</text>
</comment>
<gene>
    <name evidence="10" type="ORF">QBC47DRAFT_436916</name>
</gene>
<evidence type="ECO:0000256" key="2">
    <source>
        <dbReference type="ARBA" id="ARBA00022723"/>
    </source>
</evidence>
<evidence type="ECO:0000313" key="11">
    <source>
        <dbReference type="Proteomes" id="UP001239445"/>
    </source>
</evidence>
<dbReference type="Pfam" id="PF03067">
    <property type="entry name" value="LPMO_10"/>
    <property type="match status" value="1"/>
</dbReference>
<feature type="compositionally biased region" description="Low complexity" evidence="7">
    <location>
        <begin position="231"/>
        <end position="246"/>
    </location>
</feature>
<evidence type="ECO:0000259" key="9">
    <source>
        <dbReference type="Pfam" id="PF03067"/>
    </source>
</evidence>
<comment type="caution">
    <text evidence="10">The sequence shown here is derived from an EMBL/GenBank/DDBJ whole genome shotgun (WGS) entry which is preliminary data.</text>
</comment>
<evidence type="ECO:0000256" key="1">
    <source>
        <dbReference type="ARBA" id="ARBA00001973"/>
    </source>
</evidence>
<evidence type="ECO:0000256" key="7">
    <source>
        <dbReference type="SAM" id="MobiDB-lite"/>
    </source>
</evidence>
<dbReference type="PANTHER" id="PTHR36575:SF2">
    <property type="entry name" value="CHITIN-BINDING TYPE-4 DOMAIN-CONTAINING PROTEIN-RELATED"/>
    <property type="match status" value="1"/>
</dbReference>
<name>A0AAJ0BJS2_9PEZI</name>
<accession>A0AAJ0BJS2</accession>